<dbReference type="PANTHER" id="PTHR31672:SF13">
    <property type="entry name" value="F-BOX PROTEIN CPR30-LIKE"/>
    <property type="match status" value="1"/>
</dbReference>
<evidence type="ECO:0000313" key="2">
    <source>
        <dbReference type="EMBL" id="EOY26533.1"/>
    </source>
</evidence>
<dbReference type="InterPro" id="IPR013187">
    <property type="entry name" value="F-box-assoc_dom_typ3"/>
</dbReference>
<dbReference type="Pfam" id="PF08268">
    <property type="entry name" value="FBA_3"/>
    <property type="match status" value="1"/>
</dbReference>
<feature type="domain" description="F-box associated beta-propeller type 3" evidence="1">
    <location>
        <begin position="11"/>
        <end position="157"/>
    </location>
</feature>
<organism evidence="2 3">
    <name type="scientific">Theobroma cacao</name>
    <name type="common">Cacao</name>
    <name type="synonym">Cocoa</name>
    <dbReference type="NCBI Taxonomy" id="3641"/>
    <lineage>
        <taxon>Eukaryota</taxon>
        <taxon>Viridiplantae</taxon>
        <taxon>Streptophyta</taxon>
        <taxon>Embryophyta</taxon>
        <taxon>Tracheophyta</taxon>
        <taxon>Spermatophyta</taxon>
        <taxon>Magnoliopsida</taxon>
        <taxon>eudicotyledons</taxon>
        <taxon>Gunneridae</taxon>
        <taxon>Pentapetalae</taxon>
        <taxon>rosids</taxon>
        <taxon>malvids</taxon>
        <taxon>Malvales</taxon>
        <taxon>Malvaceae</taxon>
        <taxon>Byttnerioideae</taxon>
        <taxon>Theobroma</taxon>
    </lineage>
</organism>
<dbReference type="STRING" id="3641.A0A061GAT0"/>
<dbReference type="InterPro" id="IPR017451">
    <property type="entry name" value="F-box-assoc_interact_dom"/>
</dbReference>
<dbReference type="SUPFAM" id="SSF50965">
    <property type="entry name" value="Galactose oxidase, central domain"/>
    <property type="match status" value="1"/>
</dbReference>
<dbReference type="AlphaFoldDB" id="A0A061GAT0"/>
<dbReference type="HOGENOM" id="CLU_1513188_0_0_1"/>
<gene>
    <name evidence="2" type="ORF">TCM_028322</name>
</gene>
<dbReference type="InterPro" id="IPR011043">
    <property type="entry name" value="Gal_Oxase/kelch_b-propeller"/>
</dbReference>
<dbReference type="EMBL" id="CM001884">
    <property type="protein sequence ID" value="EOY26533.1"/>
    <property type="molecule type" value="Genomic_DNA"/>
</dbReference>
<evidence type="ECO:0000313" key="3">
    <source>
        <dbReference type="Proteomes" id="UP000026915"/>
    </source>
</evidence>
<dbReference type="InterPro" id="IPR050796">
    <property type="entry name" value="SCF_F-box_component"/>
</dbReference>
<accession>A0A061GAT0</accession>
<dbReference type="Proteomes" id="UP000026915">
    <property type="component" value="Chromosome 6"/>
</dbReference>
<proteinExistence type="predicted"/>
<reference evidence="2 3" key="1">
    <citation type="journal article" date="2013" name="Genome Biol.">
        <title>The genome sequence of the most widely cultivated cacao type and its use to identify candidate genes regulating pod color.</title>
        <authorList>
            <person name="Motamayor J.C."/>
            <person name="Mockaitis K."/>
            <person name="Schmutz J."/>
            <person name="Haiminen N."/>
            <person name="Iii D.L."/>
            <person name="Cornejo O."/>
            <person name="Findley S.D."/>
            <person name="Zheng P."/>
            <person name="Utro F."/>
            <person name="Royaert S."/>
            <person name="Saski C."/>
            <person name="Jenkins J."/>
            <person name="Podicheti R."/>
            <person name="Zhao M."/>
            <person name="Scheffler B.E."/>
            <person name="Stack J.C."/>
            <person name="Feltus F.A."/>
            <person name="Mustiga G.M."/>
            <person name="Amores F."/>
            <person name="Phillips W."/>
            <person name="Marelli J.P."/>
            <person name="May G.D."/>
            <person name="Shapiro H."/>
            <person name="Ma J."/>
            <person name="Bustamante C.D."/>
            <person name="Schnell R.J."/>
            <person name="Main D."/>
            <person name="Gilbert D."/>
            <person name="Parida L."/>
            <person name="Kuhn D.N."/>
        </authorList>
    </citation>
    <scope>NUCLEOTIDE SEQUENCE [LARGE SCALE GENOMIC DNA]</scope>
    <source>
        <strain evidence="3">cv. Matina 1-6</strain>
    </source>
</reference>
<protein>
    <submittedName>
        <fullName evidence="2">F-box family protein</fullName>
    </submittedName>
</protein>
<name>A0A061GAT0_THECC</name>
<dbReference type="Gramene" id="EOY26533">
    <property type="protein sequence ID" value="EOY26533"/>
    <property type="gene ID" value="TCM_028322"/>
</dbReference>
<dbReference type="PANTHER" id="PTHR31672">
    <property type="entry name" value="BNACNNG10540D PROTEIN"/>
    <property type="match status" value="1"/>
</dbReference>
<dbReference type="InParanoid" id="A0A061GAT0"/>
<evidence type="ECO:0000259" key="1">
    <source>
        <dbReference type="Pfam" id="PF08268"/>
    </source>
</evidence>
<keyword evidence="3" id="KW-1185">Reference proteome</keyword>
<dbReference type="NCBIfam" id="TIGR01640">
    <property type="entry name" value="F_box_assoc_1"/>
    <property type="match status" value="1"/>
</dbReference>
<sequence length="178" mass="20328">MQLGANPSPVLRIFGSCNGLLAVCHSEQGVIALWNPSTRKCHYLPTPGDDIMDHDIVPRYWYSDNTVLGFGYDVCNSDYKVVKMLRSKTQNCFKVMVYSLKAKSWRIKDCPYGNPRDFIDGAYVNGALYWVGDEIGKISRGKLIFTFDLGTEEYYVIFEGDIRFRKEKCGYDGTIFIK</sequence>